<name>A0AAW6BMZ1_9GAMM</name>
<evidence type="ECO:0000313" key="1">
    <source>
        <dbReference type="EMBL" id="MDB6375119.1"/>
    </source>
</evidence>
<protein>
    <recommendedName>
        <fullName evidence="3">Immunity protein Imm2</fullName>
    </recommendedName>
</protein>
<accession>A0AAW6BMZ1</accession>
<dbReference type="Proteomes" id="UP001212996">
    <property type="component" value="Unassembled WGS sequence"/>
</dbReference>
<dbReference type="AlphaFoldDB" id="A0AAW6BMZ1"/>
<reference evidence="1" key="1">
    <citation type="submission" date="2023-01" db="EMBL/GenBank/DDBJ databases">
        <title>Genome sequencing of Photorhabdus bodei 09-20.</title>
        <authorList>
            <person name="Kalindamar S."/>
            <person name="Kumru S."/>
        </authorList>
    </citation>
    <scope>NUCLEOTIDE SEQUENCE</scope>
    <source>
        <strain evidence="1">09-20</strain>
    </source>
</reference>
<evidence type="ECO:0008006" key="3">
    <source>
        <dbReference type="Google" id="ProtNLM"/>
    </source>
</evidence>
<sequence>MEERTIYSEIKEWLLESYFMSCRDRRNSEDGWTHESIVADIYDGYTSSFNYPIEYLMLEVVALVLVGGWYPAQVEYHQKEISRLLTENKLDNLLAVVPKEEAEELLHDMNILKLI</sequence>
<dbReference type="EMBL" id="JAQMFO010000084">
    <property type="protein sequence ID" value="MDB6375119.1"/>
    <property type="molecule type" value="Genomic_DNA"/>
</dbReference>
<proteinExistence type="predicted"/>
<gene>
    <name evidence="1" type="ORF">PH362_25370</name>
</gene>
<comment type="caution">
    <text evidence="1">The sequence shown here is derived from an EMBL/GenBank/DDBJ whole genome shotgun (WGS) entry which is preliminary data.</text>
</comment>
<evidence type="ECO:0000313" key="2">
    <source>
        <dbReference type="Proteomes" id="UP001212996"/>
    </source>
</evidence>
<dbReference type="RefSeq" id="WP_228902869.1">
    <property type="nucleotide sequence ID" value="NZ_CAWQNU010000098.1"/>
</dbReference>
<organism evidence="1 2">
    <name type="scientific">Photorhabdus bodei</name>
    <dbReference type="NCBI Taxonomy" id="2029681"/>
    <lineage>
        <taxon>Bacteria</taxon>
        <taxon>Pseudomonadati</taxon>
        <taxon>Pseudomonadota</taxon>
        <taxon>Gammaproteobacteria</taxon>
        <taxon>Enterobacterales</taxon>
        <taxon>Morganellaceae</taxon>
        <taxon>Photorhabdus</taxon>
    </lineage>
</organism>